<proteinExistence type="predicted"/>
<protein>
    <submittedName>
        <fullName evidence="9">Uncharacterized protein</fullName>
    </submittedName>
</protein>
<accession>A0A1Z5KLN9</accession>
<dbReference type="GO" id="GO:0005737">
    <property type="term" value="C:cytoplasm"/>
    <property type="evidence" value="ECO:0007669"/>
    <property type="project" value="UniProtKB-SubCell"/>
</dbReference>
<dbReference type="PROSITE" id="PS51916">
    <property type="entry name" value="DEUBAD"/>
    <property type="match status" value="1"/>
</dbReference>
<feature type="region of interest" description="Disordered" evidence="6">
    <location>
        <begin position="152"/>
        <end position="183"/>
    </location>
</feature>
<dbReference type="PROSITE" id="PS51917">
    <property type="entry name" value="PRU"/>
    <property type="match status" value="1"/>
</dbReference>
<evidence type="ECO:0000256" key="6">
    <source>
        <dbReference type="SAM" id="MobiDB-lite"/>
    </source>
</evidence>
<sequence length="362" mass="40622">MYSDFFDQIGANRRLQRESNNQTGNDEPAPLVSVKAGKMALTKQAQEPVSFQCESIRTRGEIRLLWKDNALKWQWYDRRDREVRDEFVIDSSAGTFERVPMTGKKHENDRIYVWTRPDVEDEQERYKMYWMQDASEEKDDEIVASINEYLADPKKAAPESDRMETDESAQTSVNPTSSTTNANQVDALSNILENLGMPQSSSSEMSTDEPSGARATLTLADLQGAMASIQDQGSRSAPGPVLSDVVTPEAITGILQDEGARNRLMELLPPEQRSAEYLEDNLRSPAVQQTLRHLTATLMPDEDWSGFYTVLANFQLEPADGQDAIAAGNPVQAFLDCVLASVKREKEESKGNDQEEEKQDEL</sequence>
<feature type="compositionally biased region" description="Polar residues" evidence="6">
    <location>
        <begin position="168"/>
        <end position="183"/>
    </location>
</feature>
<dbReference type="AlphaFoldDB" id="A0A1Z5KLN9"/>
<evidence type="ECO:0000313" key="10">
    <source>
        <dbReference type="Proteomes" id="UP000198406"/>
    </source>
</evidence>
<dbReference type="EMBL" id="BDSP01000253">
    <property type="protein sequence ID" value="GAX27199.1"/>
    <property type="molecule type" value="Genomic_DNA"/>
</dbReference>
<evidence type="ECO:0000313" key="9">
    <source>
        <dbReference type="EMBL" id="GAX27199.1"/>
    </source>
</evidence>
<evidence type="ECO:0000256" key="3">
    <source>
        <dbReference type="ARBA" id="ARBA00022490"/>
    </source>
</evidence>
<keyword evidence="5" id="KW-0539">Nucleus</keyword>
<keyword evidence="10" id="KW-1185">Reference proteome</keyword>
<dbReference type="InterPro" id="IPR038108">
    <property type="entry name" value="RPN13_DEUBAD_sf"/>
</dbReference>
<evidence type="ECO:0000259" key="7">
    <source>
        <dbReference type="PROSITE" id="PS51916"/>
    </source>
</evidence>
<keyword evidence="4" id="KW-0647">Proteasome</keyword>
<name>A0A1Z5KLN9_FISSO</name>
<feature type="domain" description="Pru" evidence="8">
    <location>
        <begin position="26"/>
        <end position="153"/>
    </location>
</feature>
<dbReference type="Pfam" id="PF16550">
    <property type="entry name" value="RPN13_C"/>
    <property type="match status" value="1"/>
</dbReference>
<evidence type="ECO:0000256" key="5">
    <source>
        <dbReference type="ARBA" id="ARBA00023242"/>
    </source>
</evidence>
<dbReference type="InterPro" id="IPR006773">
    <property type="entry name" value="Rpn13/ADRM1"/>
</dbReference>
<feature type="domain" description="DEUBAD" evidence="7">
    <location>
        <begin position="232"/>
        <end position="348"/>
    </location>
</feature>
<dbReference type="GO" id="GO:0070628">
    <property type="term" value="F:proteasome binding"/>
    <property type="evidence" value="ECO:0007669"/>
    <property type="project" value="TreeGrafter"/>
</dbReference>
<evidence type="ECO:0000259" key="8">
    <source>
        <dbReference type="PROSITE" id="PS51917"/>
    </source>
</evidence>
<dbReference type="FunCoup" id="A0A1Z5KLN9">
    <property type="interactions" value="65"/>
</dbReference>
<dbReference type="PANTHER" id="PTHR12225:SF0">
    <property type="entry name" value="PROTEASOMAL UBIQUITIN RECEPTOR ADRM1"/>
    <property type="match status" value="1"/>
</dbReference>
<dbReference type="Proteomes" id="UP000198406">
    <property type="component" value="Unassembled WGS sequence"/>
</dbReference>
<evidence type="ECO:0000256" key="4">
    <source>
        <dbReference type="ARBA" id="ARBA00022942"/>
    </source>
</evidence>
<dbReference type="Gene3D" id="2.30.29.70">
    <property type="entry name" value="Proteasomal ubiquitin receptor Rpn13/ADRM1"/>
    <property type="match status" value="1"/>
</dbReference>
<dbReference type="PANTHER" id="PTHR12225">
    <property type="entry name" value="ADHESION REGULATING MOLECULE 1 110 KDA CELL MEMBRANE GLYCOPROTEIN"/>
    <property type="match status" value="1"/>
</dbReference>
<dbReference type="InterPro" id="IPR044868">
    <property type="entry name" value="Rpn13/ADRM1_Pru"/>
</dbReference>
<dbReference type="InterPro" id="IPR044867">
    <property type="entry name" value="DEUBAD_dom"/>
</dbReference>
<comment type="caution">
    <text evidence="9">The sequence shown here is derived from an EMBL/GenBank/DDBJ whole genome shotgun (WGS) entry which is preliminary data.</text>
</comment>
<dbReference type="InterPro" id="IPR038633">
    <property type="entry name" value="Rpn13/ADRM1_Pru_sf"/>
</dbReference>
<evidence type="ECO:0000256" key="2">
    <source>
        <dbReference type="ARBA" id="ARBA00004496"/>
    </source>
</evidence>
<gene>
    <name evidence="9" type="ORF">FisN_13Lh250</name>
</gene>
<dbReference type="OrthoDB" id="340431at2759"/>
<dbReference type="Gene3D" id="1.10.2020.20">
    <property type="match status" value="1"/>
</dbReference>
<organism evidence="9 10">
    <name type="scientific">Fistulifera solaris</name>
    <name type="common">Oleaginous diatom</name>
    <dbReference type="NCBI Taxonomy" id="1519565"/>
    <lineage>
        <taxon>Eukaryota</taxon>
        <taxon>Sar</taxon>
        <taxon>Stramenopiles</taxon>
        <taxon>Ochrophyta</taxon>
        <taxon>Bacillariophyta</taxon>
        <taxon>Bacillariophyceae</taxon>
        <taxon>Bacillariophycidae</taxon>
        <taxon>Naviculales</taxon>
        <taxon>Naviculaceae</taxon>
        <taxon>Fistulifera</taxon>
    </lineage>
</organism>
<dbReference type="InParanoid" id="A0A1Z5KLN9"/>
<comment type="subcellular location">
    <subcellularLocation>
        <location evidence="2">Cytoplasm</location>
    </subcellularLocation>
    <subcellularLocation>
        <location evidence="1">Nucleus</location>
    </subcellularLocation>
</comment>
<dbReference type="GO" id="GO:0061133">
    <property type="term" value="F:endopeptidase activator activity"/>
    <property type="evidence" value="ECO:0007669"/>
    <property type="project" value="TreeGrafter"/>
</dbReference>
<dbReference type="InterPro" id="IPR032368">
    <property type="entry name" value="RPN13_DEUBAD"/>
</dbReference>
<dbReference type="GO" id="GO:0008541">
    <property type="term" value="C:proteasome regulatory particle, lid subcomplex"/>
    <property type="evidence" value="ECO:0007669"/>
    <property type="project" value="TreeGrafter"/>
</dbReference>
<evidence type="ECO:0000256" key="1">
    <source>
        <dbReference type="ARBA" id="ARBA00004123"/>
    </source>
</evidence>
<reference evidence="9 10" key="1">
    <citation type="journal article" date="2015" name="Plant Cell">
        <title>Oil accumulation by the oleaginous diatom Fistulifera solaris as revealed by the genome and transcriptome.</title>
        <authorList>
            <person name="Tanaka T."/>
            <person name="Maeda Y."/>
            <person name="Veluchamy A."/>
            <person name="Tanaka M."/>
            <person name="Abida H."/>
            <person name="Marechal E."/>
            <person name="Bowler C."/>
            <person name="Muto M."/>
            <person name="Sunaga Y."/>
            <person name="Tanaka M."/>
            <person name="Yoshino T."/>
            <person name="Taniguchi T."/>
            <person name="Fukuda Y."/>
            <person name="Nemoto M."/>
            <person name="Matsumoto M."/>
            <person name="Wong P.S."/>
            <person name="Aburatani S."/>
            <person name="Fujibuchi W."/>
        </authorList>
    </citation>
    <scope>NUCLEOTIDE SEQUENCE [LARGE SCALE GENOMIC DNA]</scope>
    <source>
        <strain evidence="9 10">JPCC DA0580</strain>
    </source>
</reference>
<dbReference type="GO" id="GO:0005634">
    <property type="term" value="C:nucleus"/>
    <property type="evidence" value="ECO:0007669"/>
    <property type="project" value="UniProtKB-SubCell"/>
</dbReference>
<feature type="compositionally biased region" description="Basic and acidic residues" evidence="6">
    <location>
        <begin position="152"/>
        <end position="165"/>
    </location>
</feature>
<keyword evidence="3" id="KW-0963">Cytoplasm</keyword>
<dbReference type="Pfam" id="PF04683">
    <property type="entry name" value="Rpn13_ADRM1_Pru"/>
    <property type="match status" value="1"/>
</dbReference>